<accession>A0A3M6UYL2</accession>
<dbReference type="PANTHER" id="PTHR24020">
    <property type="entry name" value="COLLAGEN ALPHA"/>
    <property type="match status" value="1"/>
</dbReference>
<evidence type="ECO:0000256" key="1">
    <source>
        <dbReference type="SAM" id="SignalP"/>
    </source>
</evidence>
<dbReference type="Gene3D" id="3.40.50.410">
    <property type="entry name" value="von Willebrand factor, type A domain"/>
    <property type="match status" value="1"/>
</dbReference>
<dbReference type="Proteomes" id="UP000275408">
    <property type="component" value="Unassembled WGS sequence"/>
</dbReference>
<dbReference type="OrthoDB" id="5955298at2759"/>
<dbReference type="EMBL" id="RCHS01000528">
    <property type="protein sequence ID" value="RMX58398.1"/>
    <property type="molecule type" value="Genomic_DNA"/>
</dbReference>
<feature type="chain" id="PRO_5018300251" description="VWFA domain-containing protein" evidence="1">
    <location>
        <begin position="20"/>
        <end position="254"/>
    </location>
</feature>
<dbReference type="PROSITE" id="PS50234">
    <property type="entry name" value="VWFA"/>
    <property type="match status" value="1"/>
</dbReference>
<feature type="domain" description="VWFA" evidence="2">
    <location>
        <begin position="67"/>
        <end position="244"/>
    </location>
</feature>
<evidence type="ECO:0000313" key="4">
    <source>
        <dbReference type="Proteomes" id="UP000275408"/>
    </source>
</evidence>
<gene>
    <name evidence="3" type="ORF">pdam_00024901</name>
</gene>
<dbReference type="InterPro" id="IPR002035">
    <property type="entry name" value="VWF_A"/>
</dbReference>
<dbReference type="AlphaFoldDB" id="A0A3M6UYL2"/>
<dbReference type="Pfam" id="PF00092">
    <property type="entry name" value="VWA"/>
    <property type="match status" value="1"/>
</dbReference>
<sequence>MSNLTWRVLLIITIGLTSEGSIWQTKEDVYESFQKTPPLQEIKEYLMKYFLDRRDHTRGKRFIPYHDIIFILDSSKFLSEENFNLSVITAQNLVTRFDPDTQFASIIFGTNATISFNFHFARVAIESFGKVGYQGGKRNTFDALQAAQNMLLLNHNSGVRDGSRKKVLLVTTGPCERTLTETIKLQRLIWVAMQIKNLGAEVFVVAVGNRIPRIEELLLIPSSTDVHFYRVANMTAFKSLVDEIPIHIVYQDDY</sequence>
<proteinExistence type="predicted"/>
<evidence type="ECO:0000259" key="2">
    <source>
        <dbReference type="PROSITE" id="PS50234"/>
    </source>
</evidence>
<organism evidence="3 4">
    <name type="scientific">Pocillopora damicornis</name>
    <name type="common">Cauliflower coral</name>
    <name type="synonym">Millepora damicornis</name>
    <dbReference type="NCBI Taxonomy" id="46731"/>
    <lineage>
        <taxon>Eukaryota</taxon>
        <taxon>Metazoa</taxon>
        <taxon>Cnidaria</taxon>
        <taxon>Anthozoa</taxon>
        <taxon>Hexacorallia</taxon>
        <taxon>Scleractinia</taxon>
        <taxon>Astrocoeniina</taxon>
        <taxon>Pocilloporidae</taxon>
        <taxon>Pocillopora</taxon>
    </lineage>
</organism>
<protein>
    <recommendedName>
        <fullName evidence="2">VWFA domain-containing protein</fullName>
    </recommendedName>
</protein>
<dbReference type="SMART" id="SM00327">
    <property type="entry name" value="VWA"/>
    <property type="match status" value="1"/>
</dbReference>
<reference evidence="3 4" key="1">
    <citation type="journal article" date="2018" name="Sci. Rep.">
        <title>Comparative analysis of the Pocillopora damicornis genome highlights role of immune system in coral evolution.</title>
        <authorList>
            <person name="Cunning R."/>
            <person name="Bay R.A."/>
            <person name="Gillette P."/>
            <person name="Baker A.C."/>
            <person name="Traylor-Knowles N."/>
        </authorList>
    </citation>
    <scope>NUCLEOTIDE SEQUENCE [LARGE SCALE GENOMIC DNA]</scope>
    <source>
        <strain evidence="3">RSMAS</strain>
        <tissue evidence="3">Whole animal</tissue>
    </source>
</reference>
<keyword evidence="4" id="KW-1185">Reference proteome</keyword>
<feature type="signal peptide" evidence="1">
    <location>
        <begin position="1"/>
        <end position="19"/>
    </location>
</feature>
<evidence type="ECO:0000313" key="3">
    <source>
        <dbReference type="EMBL" id="RMX58398.1"/>
    </source>
</evidence>
<dbReference type="InterPro" id="IPR036465">
    <property type="entry name" value="vWFA_dom_sf"/>
</dbReference>
<comment type="caution">
    <text evidence="3">The sequence shown here is derived from an EMBL/GenBank/DDBJ whole genome shotgun (WGS) entry which is preliminary data.</text>
</comment>
<dbReference type="InterPro" id="IPR050525">
    <property type="entry name" value="ECM_Assembly_Org"/>
</dbReference>
<dbReference type="SUPFAM" id="SSF53300">
    <property type="entry name" value="vWA-like"/>
    <property type="match status" value="1"/>
</dbReference>
<name>A0A3M6UYL2_POCDA</name>
<keyword evidence="1" id="KW-0732">Signal</keyword>